<gene>
    <name evidence="1" type="ORF">CCR94_18025</name>
</gene>
<dbReference type="Proteomes" id="UP000239089">
    <property type="component" value="Unassembled WGS sequence"/>
</dbReference>
<evidence type="ECO:0000313" key="2">
    <source>
        <dbReference type="Proteomes" id="UP000239089"/>
    </source>
</evidence>
<dbReference type="EMBL" id="NHSJ01000111">
    <property type="protein sequence ID" value="PPQ28375.1"/>
    <property type="molecule type" value="Genomic_DNA"/>
</dbReference>
<name>A0A2S6N177_9HYPH</name>
<dbReference type="AlphaFoldDB" id="A0A2S6N177"/>
<accession>A0A2S6N177</accession>
<proteinExistence type="predicted"/>
<reference evidence="1 2" key="1">
    <citation type="journal article" date="2018" name="Arch. Microbiol.">
        <title>New insights into the metabolic potential of the phototrophic purple bacterium Rhodopila globiformis DSM 161(T) from its draft genome sequence and evidence for a vanadium-dependent nitrogenase.</title>
        <authorList>
            <person name="Imhoff J.F."/>
            <person name="Rahn T."/>
            <person name="Kunzel S."/>
            <person name="Neulinger S.C."/>
        </authorList>
    </citation>
    <scope>NUCLEOTIDE SEQUENCE [LARGE SCALE GENOMIC DNA]</scope>
    <source>
        <strain evidence="1 2">DSM 16996</strain>
    </source>
</reference>
<evidence type="ECO:0000313" key="1">
    <source>
        <dbReference type="EMBL" id="PPQ28375.1"/>
    </source>
</evidence>
<keyword evidence="2" id="KW-1185">Reference proteome</keyword>
<organism evidence="1 2">
    <name type="scientific">Rhodoblastus sphagnicola</name>
    <dbReference type="NCBI Taxonomy" id="333368"/>
    <lineage>
        <taxon>Bacteria</taxon>
        <taxon>Pseudomonadati</taxon>
        <taxon>Pseudomonadota</taxon>
        <taxon>Alphaproteobacteria</taxon>
        <taxon>Hyphomicrobiales</taxon>
        <taxon>Rhodoblastaceae</taxon>
        <taxon>Rhodoblastus</taxon>
    </lineage>
</organism>
<sequence length="77" mass="7755">MRKAIAGGQRMHASQIGAGVVGNCYRTPNLVRDLAASAGLRAVEAREAAASPMVADAGRTVAPGGPVQALASERARA</sequence>
<protein>
    <submittedName>
        <fullName evidence="1">Uncharacterized protein</fullName>
    </submittedName>
</protein>
<comment type="caution">
    <text evidence="1">The sequence shown here is derived from an EMBL/GenBank/DDBJ whole genome shotgun (WGS) entry which is preliminary data.</text>
</comment>